<accession>K0J1E9</accession>
<dbReference type="STRING" id="698758.AXY_01890"/>
<organism evidence="2 3">
    <name type="scientific">Amphibacillus xylanus (strain ATCC 51415 / DSM 6626 / JCM 7361 / LMG 17667 / NBRC 15112 / Ep01)</name>
    <dbReference type="NCBI Taxonomy" id="698758"/>
    <lineage>
        <taxon>Bacteria</taxon>
        <taxon>Bacillati</taxon>
        <taxon>Bacillota</taxon>
        <taxon>Bacilli</taxon>
        <taxon>Bacillales</taxon>
        <taxon>Bacillaceae</taxon>
        <taxon>Amphibacillus</taxon>
    </lineage>
</organism>
<evidence type="ECO:0000313" key="2">
    <source>
        <dbReference type="EMBL" id="BAM46321.1"/>
    </source>
</evidence>
<dbReference type="OrthoDB" id="9892789at2"/>
<dbReference type="RefSeq" id="WP_015008927.1">
    <property type="nucleotide sequence ID" value="NC_018704.1"/>
</dbReference>
<sequence>MPEFFEKFLVEDFEMLNRTINTLHSLSLLTIDKLLSASEEDLKEAELAAYRIIHQVEVVKALRKKKISRDRHQHHPLAQSSIYDRG</sequence>
<reference evidence="2 3" key="1">
    <citation type="submission" date="2011-01" db="EMBL/GenBank/DDBJ databases">
        <title>Whole genome sequence of Amphibacillus xylinus NBRC 15112.</title>
        <authorList>
            <person name="Nakazawa H."/>
            <person name="Katano Y."/>
            <person name="Nakamura S."/>
            <person name="Sasagawa M."/>
            <person name="Fukada J."/>
            <person name="Arai T."/>
            <person name="Sasakura N."/>
            <person name="Mochizuki D."/>
            <person name="Hosoyama A."/>
            <person name="Harada K."/>
            <person name="Horikawa H."/>
            <person name="Kato Y."/>
            <person name="Harada T."/>
            <person name="Sasaki K."/>
            <person name="Sekiguchi M."/>
            <person name="Hodoyama M."/>
            <person name="Nishiko R."/>
            <person name="Narita H."/>
            <person name="Hanamaki A."/>
            <person name="Hata C."/>
            <person name="Konno Y."/>
            <person name="Niimura Y."/>
            <person name="Yamazaki S."/>
            <person name="Fujita N."/>
        </authorList>
    </citation>
    <scope>NUCLEOTIDE SEQUENCE [LARGE SCALE GENOMIC DNA]</scope>
    <source>
        <strain evidence="3">ATCC 51415 / DSM 6626 / JCM 7361 / LMG 17667 / NBRC 15112 / Ep01</strain>
    </source>
</reference>
<gene>
    <name evidence="2" type="ordered locus">AXY_01890</name>
</gene>
<evidence type="ECO:0000313" key="3">
    <source>
        <dbReference type="Proteomes" id="UP000006294"/>
    </source>
</evidence>
<name>K0J1E9_AMPXN</name>
<feature type="region of interest" description="Disordered" evidence="1">
    <location>
        <begin position="67"/>
        <end position="86"/>
    </location>
</feature>
<dbReference type="KEGG" id="axl:AXY_01890"/>
<keyword evidence="3" id="KW-1185">Reference proteome</keyword>
<protein>
    <submittedName>
        <fullName evidence="2">Uncharacterized protein</fullName>
    </submittedName>
</protein>
<dbReference type="Proteomes" id="UP000006294">
    <property type="component" value="Chromosome"/>
</dbReference>
<dbReference type="EMBL" id="AP012050">
    <property type="protein sequence ID" value="BAM46321.1"/>
    <property type="molecule type" value="Genomic_DNA"/>
</dbReference>
<dbReference type="AlphaFoldDB" id="K0J1E9"/>
<evidence type="ECO:0000256" key="1">
    <source>
        <dbReference type="SAM" id="MobiDB-lite"/>
    </source>
</evidence>
<dbReference type="HOGENOM" id="CLU_2490967_0_0_9"/>
<proteinExistence type="predicted"/>